<dbReference type="EMBL" id="CP049056">
    <property type="protein sequence ID" value="QIE56756.1"/>
    <property type="molecule type" value="Genomic_DNA"/>
</dbReference>
<reference evidence="9 10" key="1">
    <citation type="submission" date="2020-02" db="EMBL/GenBank/DDBJ databases">
        <title>complete genome sequence of Rhodobacteraceae bacterium.</title>
        <authorList>
            <person name="Park J."/>
            <person name="Kim Y.-S."/>
            <person name="Kim K.-H."/>
        </authorList>
    </citation>
    <scope>NUCLEOTIDE SEQUENCE [LARGE SCALE GENOMIC DNA]</scope>
    <source>
        <strain evidence="9 10">RR4-56</strain>
    </source>
</reference>
<feature type="transmembrane region" description="Helical" evidence="7">
    <location>
        <begin position="35"/>
        <end position="59"/>
    </location>
</feature>
<keyword evidence="2 7" id="KW-0813">Transport</keyword>
<evidence type="ECO:0000256" key="5">
    <source>
        <dbReference type="ARBA" id="ARBA00022989"/>
    </source>
</evidence>
<feature type="transmembrane region" description="Helical" evidence="7">
    <location>
        <begin position="100"/>
        <end position="119"/>
    </location>
</feature>
<feature type="transmembrane region" description="Helical" evidence="7">
    <location>
        <begin position="131"/>
        <end position="151"/>
    </location>
</feature>
<evidence type="ECO:0000256" key="4">
    <source>
        <dbReference type="ARBA" id="ARBA00022692"/>
    </source>
</evidence>
<dbReference type="Proteomes" id="UP000503336">
    <property type="component" value="Chromosome"/>
</dbReference>
<dbReference type="KEGG" id="hdh:G5B40_15735"/>
<dbReference type="RefSeq" id="WP_165100460.1">
    <property type="nucleotide sequence ID" value="NZ_CP049056.1"/>
</dbReference>
<comment type="similarity">
    <text evidence="7">Belongs to the binding-protein-dependent transport system permease family.</text>
</comment>
<comment type="subcellular location">
    <subcellularLocation>
        <location evidence="1 7">Cell membrane</location>
        <topology evidence="1 7">Multi-pass membrane protein</topology>
    </subcellularLocation>
</comment>
<dbReference type="PANTHER" id="PTHR30151">
    <property type="entry name" value="ALKANE SULFONATE ABC TRANSPORTER-RELATED, MEMBRANE SUBUNIT"/>
    <property type="match status" value="1"/>
</dbReference>
<keyword evidence="4 7" id="KW-0812">Transmembrane</keyword>
<dbReference type="InterPro" id="IPR035906">
    <property type="entry name" value="MetI-like_sf"/>
</dbReference>
<organism evidence="9 10">
    <name type="scientific">Pikeienuella piscinae</name>
    <dbReference type="NCBI Taxonomy" id="2748098"/>
    <lineage>
        <taxon>Bacteria</taxon>
        <taxon>Pseudomonadati</taxon>
        <taxon>Pseudomonadota</taxon>
        <taxon>Alphaproteobacteria</taxon>
        <taxon>Rhodobacterales</taxon>
        <taxon>Paracoccaceae</taxon>
        <taxon>Pikeienuella</taxon>
    </lineage>
</organism>
<evidence type="ECO:0000256" key="1">
    <source>
        <dbReference type="ARBA" id="ARBA00004651"/>
    </source>
</evidence>
<evidence type="ECO:0000259" key="8">
    <source>
        <dbReference type="PROSITE" id="PS50928"/>
    </source>
</evidence>
<dbReference type="GO" id="GO:0005886">
    <property type="term" value="C:plasma membrane"/>
    <property type="evidence" value="ECO:0007669"/>
    <property type="project" value="UniProtKB-SubCell"/>
</dbReference>
<evidence type="ECO:0000256" key="7">
    <source>
        <dbReference type="RuleBase" id="RU363032"/>
    </source>
</evidence>
<name>A0A7L5C2I7_9RHOB</name>
<dbReference type="PANTHER" id="PTHR30151:SF0">
    <property type="entry name" value="ABC TRANSPORTER PERMEASE PROTEIN MJ0413-RELATED"/>
    <property type="match status" value="1"/>
</dbReference>
<dbReference type="Gene3D" id="1.10.3720.10">
    <property type="entry name" value="MetI-like"/>
    <property type="match status" value="1"/>
</dbReference>
<evidence type="ECO:0000256" key="3">
    <source>
        <dbReference type="ARBA" id="ARBA00022475"/>
    </source>
</evidence>
<dbReference type="PROSITE" id="PS50928">
    <property type="entry name" value="ABC_TM1"/>
    <property type="match status" value="1"/>
</dbReference>
<sequence>MATLRQTIGATAGDGAPTGHAMRVLKAWLPSADPLGLVGIVLAVVIWWALGFVVGSAVLPSPHAVMARVGQDFWVAPMLSYYGLPKTGLFDSLTYSATNVFLSVLLGGAIGVVLGLFTARVTLARAILDPILTTVGTIPILVLAPFFLIWFGTGRWSALLLITIYVVVILYIYAQRAADNLDPVYEDSARTLGAGGWDILWGMLIPGTLPQILGGLRIALAGAWGLEAIAELLGAQRGIGKIIEVLAGSLDTEGIFACLLVLGVAAVISDMLMGALARRAMRWSADAK</sequence>
<dbReference type="Pfam" id="PF00528">
    <property type="entry name" value="BPD_transp_1"/>
    <property type="match status" value="1"/>
</dbReference>
<dbReference type="AlphaFoldDB" id="A0A7L5C2I7"/>
<accession>A0A7L5C2I7</accession>
<evidence type="ECO:0000313" key="9">
    <source>
        <dbReference type="EMBL" id="QIE56756.1"/>
    </source>
</evidence>
<evidence type="ECO:0000256" key="2">
    <source>
        <dbReference type="ARBA" id="ARBA00022448"/>
    </source>
</evidence>
<proteinExistence type="inferred from homology"/>
<feature type="transmembrane region" description="Helical" evidence="7">
    <location>
        <begin position="158"/>
        <end position="174"/>
    </location>
</feature>
<feature type="transmembrane region" description="Helical" evidence="7">
    <location>
        <begin position="254"/>
        <end position="276"/>
    </location>
</feature>
<dbReference type="SUPFAM" id="SSF161098">
    <property type="entry name" value="MetI-like"/>
    <property type="match status" value="1"/>
</dbReference>
<evidence type="ECO:0000256" key="6">
    <source>
        <dbReference type="ARBA" id="ARBA00023136"/>
    </source>
</evidence>
<gene>
    <name evidence="9" type="ORF">G5B40_15735</name>
</gene>
<keyword evidence="3" id="KW-1003">Cell membrane</keyword>
<evidence type="ECO:0000313" key="10">
    <source>
        <dbReference type="Proteomes" id="UP000503336"/>
    </source>
</evidence>
<dbReference type="CDD" id="cd06261">
    <property type="entry name" value="TM_PBP2"/>
    <property type="match status" value="1"/>
</dbReference>
<keyword evidence="6 7" id="KW-0472">Membrane</keyword>
<keyword evidence="10" id="KW-1185">Reference proteome</keyword>
<keyword evidence="5 7" id="KW-1133">Transmembrane helix</keyword>
<dbReference type="InterPro" id="IPR000515">
    <property type="entry name" value="MetI-like"/>
</dbReference>
<dbReference type="GO" id="GO:0055085">
    <property type="term" value="P:transmembrane transport"/>
    <property type="evidence" value="ECO:0007669"/>
    <property type="project" value="InterPro"/>
</dbReference>
<protein>
    <submittedName>
        <fullName evidence="9">ABC transporter permease subunit</fullName>
    </submittedName>
</protein>
<feature type="domain" description="ABC transmembrane type-1" evidence="8">
    <location>
        <begin position="89"/>
        <end position="277"/>
    </location>
</feature>